<dbReference type="GO" id="GO:0140662">
    <property type="term" value="F:ATP-dependent protein folding chaperone"/>
    <property type="evidence" value="ECO:0007669"/>
    <property type="project" value="InterPro"/>
</dbReference>
<dbReference type="RefSeq" id="WP_160903218.1">
    <property type="nucleotide sequence ID" value="NZ_CP102850.1"/>
</dbReference>
<gene>
    <name evidence="5" type="ORF">GIY30_17150</name>
</gene>
<organism evidence="5 6">
    <name type="scientific">Gordonia mangrovi</name>
    <dbReference type="NCBI Taxonomy" id="2665643"/>
    <lineage>
        <taxon>Bacteria</taxon>
        <taxon>Bacillati</taxon>
        <taxon>Actinomycetota</taxon>
        <taxon>Actinomycetes</taxon>
        <taxon>Mycobacteriales</taxon>
        <taxon>Gordoniaceae</taxon>
        <taxon>Gordonia</taxon>
    </lineage>
</organism>
<dbReference type="PRINTS" id="PR01217">
    <property type="entry name" value="PRICHEXTENSN"/>
</dbReference>
<dbReference type="InterPro" id="IPR043129">
    <property type="entry name" value="ATPase_NBD"/>
</dbReference>
<dbReference type="PANTHER" id="PTHR42749">
    <property type="entry name" value="CELL SHAPE-DETERMINING PROTEIN MREB"/>
    <property type="match status" value="1"/>
</dbReference>
<name>A0A6L7GUC4_9ACTN</name>
<evidence type="ECO:0000256" key="2">
    <source>
        <dbReference type="ARBA" id="ARBA00022840"/>
    </source>
</evidence>
<protein>
    <submittedName>
        <fullName evidence="5">Hsp70 family protein</fullName>
    </submittedName>
</protein>
<dbReference type="Gene3D" id="3.30.420.40">
    <property type="match status" value="1"/>
</dbReference>
<keyword evidence="6" id="KW-1185">Reference proteome</keyword>
<accession>A0A6L7GUC4</accession>
<dbReference type="SUPFAM" id="SSF53067">
    <property type="entry name" value="Actin-like ATPase domain"/>
    <property type="match status" value="1"/>
</dbReference>
<feature type="compositionally biased region" description="Low complexity" evidence="4">
    <location>
        <begin position="348"/>
        <end position="384"/>
    </location>
</feature>
<evidence type="ECO:0000256" key="3">
    <source>
        <dbReference type="ARBA" id="ARBA00023186"/>
    </source>
</evidence>
<keyword evidence="1" id="KW-0547">Nucleotide-binding</keyword>
<evidence type="ECO:0000256" key="1">
    <source>
        <dbReference type="ARBA" id="ARBA00022741"/>
    </source>
</evidence>
<keyword evidence="2" id="KW-0067">ATP-binding</keyword>
<keyword evidence="3" id="KW-0143">Chaperone</keyword>
<feature type="region of interest" description="Disordered" evidence="4">
    <location>
        <begin position="341"/>
        <end position="506"/>
    </location>
</feature>
<dbReference type="InterPro" id="IPR013126">
    <property type="entry name" value="Hsp_70_fam"/>
</dbReference>
<proteinExistence type="predicted"/>
<dbReference type="EMBL" id="WMBR01000004">
    <property type="protein sequence ID" value="MXP23067.1"/>
    <property type="molecule type" value="Genomic_DNA"/>
</dbReference>
<evidence type="ECO:0000256" key="4">
    <source>
        <dbReference type="SAM" id="MobiDB-lite"/>
    </source>
</evidence>
<feature type="compositionally biased region" description="Polar residues" evidence="4">
    <location>
        <begin position="408"/>
        <end position="420"/>
    </location>
</feature>
<dbReference type="GO" id="GO:0005524">
    <property type="term" value="F:ATP binding"/>
    <property type="evidence" value="ECO:0007669"/>
    <property type="project" value="UniProtKB-KW"/>
</dbReference>
<evidence type="ECO:0000313" key="5">
    <source>
        <dbReference type="EMBL" id="MXP23067.1"/>
    </source>
</evidence>
<feature type="compositionally biased region" description="Pro residues" evidence="4">
    <location>
        <begin position="428"/>
        <end position="453"/>
    </location>
</feature>
<dbReference type="Proteomes" id="UP000475545">
    <property type="component" value="Unassembled WGS sequence"/>
</dbReference>
<dbReference type="PANTHER" id="PTHR42749:SF1">
    <property type="entry name" value="CELL SHAPE-DETERMINING PROTEIN MREB"/>
    <property type="match status" value="1"/>
</dbReference>
<feature type="compositionally biased region" description="Low complexity" evidence="4">
    <location>
        <begin position="479"/>
        <end position="494"/>
    </location>
</feature>
<comment type="caution">
    <text evidence="5">The sequence shown here is derived from an EMBL/GenBank/DDBJ whole genome shotgun (WGS) entry which is preliminary data.</text>
</comment>
<sequence>MGVSAGEGMIHYVLLTRDDVGRSVVDTRVIDVDRSDGLDMAGRVNAGIDLMLGAARDADRRVGPIGVAARTAKQRRELASRGSGPRRQIHLVDEGDAVVAYLAATGRIDRFASVVVADCGDTGMSLYTVDPASQRISAPMRSRALAGRDVDRAIVAELIADDPSRDSNVARGRRSALLSACRAAKEEVTPLGDDSVVLTDGRGHPRLTNAVVERALAPMVDEARAVITRYLSESAVRDTRPDAVVLVGGIANLPAVRAMLDTTAVEVVVPETPELAASVGAAILARAQTSAATSRLAFIGGRRNREWLSATPLAVVGAILAAATMTIYAVSSSLAGHNAPVPSPIPPAATSSVESETSSTTAESSTTTTTVVAPQPQAPQAQPEPMLPTTQHMSPRWDESPGWATTELPPTTESDPSTSAPTRTLLPYPLPSLPWPPGTRPTPPIPEFIPPGLLPESSVPTTPVPQRSAAPTTTPPAPRLAAPSDAAPVSSDPPATNPPLITTPTR</sequence>
<evidence type="ECO:0000313" key="6">
    <source>
        <dbReference type="Proteomes" id="UP000475545"/>
    </source>
</evidence>
<reference evidence="5 6" key="1">
    <citation type="submission" date="2019-11" db="EMBL/GenBank/DDBJ databases">
        <title>Gordonia sp. nov., a novel actinobacterium isolated from mangrove soil in Hainan.</title>
        <authorList>
            <person name="Huang X."/>
            <person name="Xie Y."/>
            <person name="Chu X."/>
            <person name="Xiao K."/>
        </authorList>
    </citation>
    <scope>NUCLEOTIDE SEQUENCE [LARGE SCALE GENOMIC DNA]</scope>
    <source>
        <strain evidence="5 6">HNM0687</strain>
    </source>
</reference>
<dbReference type="Pfam" id="PF00012">
    <property type="entry name" value="HSP70"/>
    <property type="match status" value="1"/>
</dbReference>
<dbReference type="AlphaFoldDB" id="A0A6L7GUC4"/>